<comment type="caution">
    <text evidence="1">The sequence shown here is derived from an EMBL/GenBank/DDBJ whole genome shotgun (WGS) entry which is preliminary data.</text>
</comment>
<proteinExistence type="predicted"/>
<gene>
    <name evidence="1" type="ORF">CRV2_00011964</name>
</gene>
<dbReference type="Proteomes" id="UP000836387">
    <property type="component" value="Unassembled WGS sequence"/>
</dbReference>
<accession>A0ACA9UPK6</accession>
<sequence>MDGYQNGGVSSQQLRIAICGTANRLTERTRDTGLRGLHDVVRECMEDACEATRPQGEDDYVGIFVGFSEKDTEKQGSGETEPINCLARELGIQGPSIAIMSEFSSGLIALHEACYAISMGMATSAIVACAEPPLLTASVEQDAISVLYLKPLHAARRDGNPVCAVIRAAETDYYSSFHEAELPTQRMYETLIRRAYEKAGLDPGHTITVQKTVAPSTAVAEPEKLALQSVFGLERITTDQQKDQPAIGIGMAGLFKAIDWLIRNTPSQNLNGKRTRYDPQSLWY</sequence>
<reference evidence="1" key="1">
    <citation type="submission" date="2020-04" db="EMBL/GenBank/DDBJ databases">
        <authorList>
            <person name="Broberg M."/>
        </authorList>
    </citation>
    <scope>NUCLEOTIDE SEQUENCE</scope>
</reference>
<keyword evidence="2" id="KW-1185">Reference proteome</keyword>
<protein>
    <submittedName>
        <fullName evidence="1">Uncharacterized protein</fullName>
    </submittedName>
</protein>
<evidence type="ECO:0000313" key="1">
    <source>
        <dbReference type="EMBL" id="CAG9955345.1"/>
    </source>
</evidence>
<dbReference type="EMBL" id="CADEHS020000578">
    <property type="protein sequence ID" value="CAG9955345.1"/>
    <property type="molecule type" value="Genomic_DNA"/>
</dbReference>
<evidence type="ECO:0000313" key="2">
    <source>
        <dbReference type="Proteomes" id="UP000836387"/>
    </source>
</evidence>
<organism evidence="1 2">
    <name type="scientific">Clonostachys rosea f. rosea IK726</name>
    <dbReference type="NCBI Taxonomy" id="1349383"/>
    <lineage>
        <taxon>Eukaryota</taxon>
        <taxon>Fungi</taxon>
        <taxon>Dikarya</taxon>
        <taxon>Ascomycota</taxon>
        <taxon>Pezizomycotina</taxon>
        <taxon>Sordariomycetes</taxon>
        <taxon>Hypocreomycetidae</taxon>
        <taxon>Hypocreales</taxon>
        <taxon>Bionectriaceae</taxon>
        <taxon>Clonostachys</taxon>
    </lineage>
</organism>
<reference evidence="1" key="2">
    <citation type="submission" date="2021-10" db="EMBL/GenBank/DDBJ databases">
        <authorList>
            <person name="Piombo E."/>
        </authorList>
    </citation>
    <scope>NUCLEOTIDE SEQUENCE</scope>
</reference>
<name>A0ACA9UPK6_BIOOC</name>